<feature type="region of interest" description="Disordered" evidence="1">
    <location>
        <begin position="91"/>
        <end position="114"/>
    </location>
</feature>
<feature type="region of interest" description="Disordered" evidence="1">
    <location>
        <begin position="16"/>
        <end position="44"/>
    </location>
</feature>
<feature type="region of interest" description="Disordered" evidence="1">
    <location>
        <begin position="139"/>
        <end position="207"/>
    </location>
</feature>
<dbReference type="EMBL" id="WRXP01001679">
    <property type="protein sequence ID" value="KAF1002098.1"/>
    <property type="molecule type" value="Genomic_DNA"/>
</dbReference>
<evidence type="ECO:0000256" key="1">
    <source>
        <dbReference type="SAM" id="MobiDB-lite"/>
    </source>
</evidence>
<reference evidence="2" key="1">
    <citation type="submission" date="2020-01" db="EMBL/GenBank/DDBJ databases">
        <title>The Celery Genome Sequence Reveals Sequential Paleo-tetraploidization, Resistance Gene Elimination, Karyotype Evolution, and Functional Innovation in Apiales.</title>
        <authorList>
            <person name="Song X."/>
        </authorList>
    </citation>
    <scope>NUCLEOTIDE SEQUENCE</scope>
    <source>
        <tissue evidence="2">Leaf</tissue>
    </source>
</reference>
<evidence type="ECO:0000313" key="2">
    <source>
        <dbReference type="EMBL" id="KAF1002098.1"/>
    </source>
</evidence>
<feature type="compositionally biased region" description="Basic residues" evidence="1">
    <location>
        <begin position="192"/>
        <end position="207"/>
    </location>
</feature>
<accession>A0A6L5B9C4</accession>
<feature type="compositionally biased region" description="Basic and acidic residues" evidence="1">
    <location>
        <begin position="151"/>
        <end position="191"/>
    </location>
</feature>
<protein>
    <submittedName>
        <fullName evidence="2">Uncharacterized protein</fullName>
    </submittedName>
</protein>
<evidence type="ECO:0000313" key="3">
    <source>
        <dbReference type="Proteomes" id="UP000593563"/>
    </source>
</evidence>
<gene>
    <name evidence="2" type="ORF">AG4045_026480</name>
</gene>
<name>A0A6L5B9C4_APIGR</name>
<comment type="caution">
    <text evidence="2">The sequence shown here is derived from an EMBL/GenBank/DDBJ whole genome shotgun (WGS) entry which is preliminary data.</text>
</comment>
<dbReference type="PANTHER" id="PTHR34952:SF2">
    <property type="entry name" value="OS05G0113500 PROTEIN"/>
    <property type="match status" value="1"/>
</dbReference>
<keyword evidence="3" id="KW-1185">Reference proteome</keyword>
<dbReference type="PANTHER" id="PTHR34952">
    <property type="entry name" value="OS05G0113500 PROTEIN"/>
    <property type="match status" value="1"/>
</dbReference>
<proteinExistence type="predicted"/>
<organism evidence="2 3">
    <name type="scientific">Apium graveolens</name>
    <name type="common">Celery</name>
    <dbReference type="NCBI Taxonomy" id="4045"/>
    <lineage>
        <taxon>Eukaryota</taxon>
        <taxon>Viridiplantae</taxon>
        <taxon>Streptophyta</taxon>
        <taxon>Embryophyta</taxon>
        <taxon>Tracheophyta</taxon>
        <taxon>Spermatophyta</taxon>
        <taxon>Magnoliopsida</taxon>
        <taxon>eudicotyledons</taxon>
        <taxon>Gunneridae</taxon>
        <taxon>Pentapetalae</taxon>
        <taxon>asterids</taxon>
        <taxon>campanulids</taxon>
        <taxon>Apiales</taxon>
        <taxon>Apiaceae</taxon>
        <taxon>Apioideae</taxon>
        <taxon>apioid superclade</taxon>
        <taxon>Apieae</taxon>
        <taxon>Apium</taxon>
    </lineage>
</organism>
<dbReference type="AlphaFoldDB" id="A0A6L5B9C4"/>
<sequence length="207" mass="23653">MEQYNTTCTDMEIDSEYQPGSKLTKALNEQHQSSVTDDRNVGDRERIYMNDDEEDDEDLTAELLAQSGYGEVSLRKNSNAGDQEWIFEDEEEAKSDLAYGKDETSSYSRRSWPSDKKLVSAFKGSREKEGLPDREVRVTWAPDVYDPPVTSDDHFLQDKSENQKSENKKQKGKQKREGKSAREGKGKGKEKGKYKKQTRKHGGSSHK</sequence>
<dbReference type="Proteomes" id="UP000593563">
    <property type="component" value="Unassembled WGS sequence"/>
</dbReference>